<reference evidence="2" key="2">
    <citation type="submission" date="2021-12" db="EMBL/GenBank/DDBJ databases">
        <title>Resequencing data analysis of finger millet.</title>
        <authorList>
            <person name="Hatakeyama M."/>
            <person name="Aluri S."/>
            <person name="Balachadran M.T."/>
            <person name="Sivarajan S.R."/>
            <person name="Poveda L."/>
            <person name="Shimizu-Inatsugi R."/>
            <person name="Schlapbach R."/>
            <person name="Sreeman S.M."/>
            <person name="Shimizu K.K."/>
        </authorList>
    </citation>
    <scope>NUCLEOTIDE SEQUENCE</scope>
</reference>
<reference evidence="2" key="1">
    <citation type="journal article" date="2018" name="DNA Res.">
        <title>Multiple hybrid de novo genome assembly of finger millet, an orphan allotetraploid crop.</title>
        <authorList>
            <person name="Hatakeyama M."/>
            <person name="Aluri S."/>
            <person name="Balachadran M.T."/>
            <person name="Sivarajan S.R."/>
            <person name="Patrignani A."/>
            <person name="Gruter S."/>
            <person name="Poveda L."/>
            <person name="Shimizu-Inatsugi R."/>
            <person name="Baeten J."/>
            <person name="Francoijs K.J."/>
            <person name="Nataraja K.N."/>
            <person name="Reddy Y.A.N."/>
            <person name="Phadnis S."/>
            <person name="Ravikumar R.L."/>
            <person name="Schlapbach R."/>
            <person name="Sreeman S.M."/>
            <person name="Shimizu K.K."/>
        </authorList>
    </citation>
    <scope>NUCLEOTIDE SEQUENCE</scope>
</reference>
<evidence type="ECO:0000313" key="3">
    <source>
        <dbReference type="Proteomes" id="UP001054889"/>
    </source>
</evidence>
<sequence length="92" mass="10850">MLDRLSLKDNPFRCSYILPDGITYKKGYVKDMNEARKYSSLPVDGELERKDYDMDTNKSEDRKKPELSQNEFVLTNERFLVPEMIFHPNDIG</sequence>
<comment type="caution">
    <text evidence="2">The sequence shown here is derived from an EMBL/GenBank/DDBJ whole genome shotgun (WGS) entry which is preliminary data.</text>
</comment>
<dbReference type="AlphaFoldDB" id="A0AAV5FUI0"/>
<protein>
    <submittedName>
        <fullName evidence="2">Uncharacterized protein</fullName>
    </submittedName>
</protein>
<dbReference type="Gene3D" id="3.90.640.10">
    <property type="entry name" value="Actin, Chain A, domain 4"/>
    <property type="match status" value="1"/>
</dbReference>
<dbReference type="Proteomes" id="UP001054889">
    <property type="component" value="Unassembled WGS sequence"/>
</dbReference>
<evidence type="ECO:0000313" key="2">
    <source>
        <dbReference type="EMBL" id="GJN37921.1"/>
    </source>
</evidence>
<proteinExistence type="predicted"/>
<keyword evidence="3" id="KW-1185">Reference proteome</keyword>
<feature type="compositionally biased region" description="Basic and acidic residues" evidence="1">
    <location>
        <begin position="48"/>
        <end position="66"/>
    </location>
</feature>
<dbReference type="FunFam" id="3.90.640.10:FF:000057">
    <property type="entry name" value="Actin-related protein 6"/>
    <property type="match status" value="1"/>
</dbReference>
<accession>A0AAV5FUI0</accession>
<gene>
    <name evidence="2" type="primary">gb26922</name>
    <name evidence="2" type="ORF">PR202_gb26922</name>
</gene>
<evidence type="ECO:0000256" key="1">
    <source>
        <dbReference type="SAM" id="MobiDB-lite"/>
    </source>
</evidence>
<dbReference type="EMBL" id="BQKI01000095">
    <property type="protein sequence ID" value="GJN37921.1"/>
    <property type="molecule type" value="Genomic_DNA"/>
</dbReference>
<feature type="region of interest" description="Disordered" evidence="1">
    <location>
        <begin position="48"/>
        <end position="68"/>
    </location>
</feature>
<organism evidence="2 3">
    <name type="scientific">Eleusine coracana subsp. coracana</name>
    <dbReference type="NCBI Taxonomy" id="191504"/>
    <lineage>
        <taxon>Eukaryota</taxon>
        <taxon>Viridiplantae</taxon>
        <taxon>Streptophyta</taxon>
        <taxon>Embryophyta</taxon>
        <taxon>Tracheophyta</taxon>
        <taxon>Spermatophyta</taxon>
        <taxon>Magnoliopsida</taxon>
        <taxon>Liliopsida</taxon>
        <taxon>Poales</taxon>
        <taxon>Poaceae</taxon>
        <taxon>PACMAD clade</taxon>
        <taxon>Chloridoideae</taxon>
        <taxon>Cynodonteae</taxon>
        <taxon>Eleusininae</taxon>
        <taxon>Eleusine</taxon>
    </lineage>
</organism>
<name>A0AAV5FUI0_ELECO</name>